<comment type="caution">
    <text evidence="2">The sequence shown here is derived from an EMBL/GenBank/DDBJ whole genome shotgun (WGS) entry which is preliminary data.</text>
</comment>
<keyword evidence="3" id="KW-1185">Reference proteome</keyword>
<sequence>MWKKYIETISKEYHFKAPATNSEITLIKKELNVELPEKLLALFNETNGVFDKHDCPLIWSTKQIVEENLFFRNFDDYKDIFMPFNNLLFFSDGGNGDLFGFGILNGSIQRDDIFVWNHEDDSRNWIASSLEDFIKGWITSEISI</sequence>
<organism evidence="2 3">
    <name type="scientific">Psychrobacillus lasiicapitis</name>
    <dbReference type="NCBI Taxonomy" id="1636719"/>
    <lineage>
        <taxon>Bacteria</taxon>
        <taxon>Bacillati</taxon>
        <taxon>Bacillota</taxon>
        <taxon>Bacilli</taxon>
        <taxon>Bacillales</taxon>
        <taxon>Bacillaceae</taxon>
        <taxon>Psychrobacillus</taxon>
    </lineage>
</organism>
<protein>
    <submittedName>
        <fullName evidence="2">SMI1/KNR4 family protein</fullName>
    </submittedName>
</protein>
<evidence type="ECO:0000313" key="3">
    <source>
        <dbReference type="Proteomes" id="UP000317316"/>
    </source>
</evidence>
<dbReference type="InterPro" id="IPR018958">
    <property type="entry name" value="Knr4/Smi1-like_dom"/>
</dbReference>
<feature type="domain" description="Knr4/Smi1-like" evidence="1">
    <location>
        <begin position="18"/>
        <end position="136"/>
    </location>
</feature>
<dbReference type="AlphaFoldDB" id="A0A544TAZ1"/>
<proteinExistence type="predicted"/>
<evidence type="ECO:0000259" key="1">
    <source>
        <dbReference type="SMART" id="SM00860"/>
    </source>
</evidence>
<dbReference type="RefSeq" id="WP_142538580.1">
    <property type="nucleotide sequence ID" value="NZ_BMIE01000003.1"/>
</dbReference>
<dbReference type="InterPro" id="IPR037883">
    <property type="entry name" value="Knr4/Smi1-like_sf"/>
</dbReference>
<dbReference type="OrthoDB" id="3478416at2"/>
<gene>
    <name evidence="2" type="ORF">FG382_09135</name>
</gene>
<dbReference type="Gene3D" id="3.40.1580.10">
    <property type="entry name" value="SMI1/KNR4-like"/>
    <property type="match status" value="1"/>
</dbReference>
<dbReference type="Pfam" id="PF14568">
    <property type="entry name" value="SUKH_6"/>
    <property type="match status" value="1"/>
</dbReference>
<reference evidence="2 3" key="1">
    <citation type="submission" date="2019-05" db="EMBL/GenBank/DDBJ databases">
        <title>Psychrobacillus vulpis sp. nov., a new species isolated from feces of a red fox that inhabits in The Tablas de Daimiel Natural Park, Albacete, Spain.</title>
        <authorList>
            <person name="Rodriguez M."/>
            <person name="Reina J.C."/>
            <person name="Bejar V."/>
            <person name="Llamas I."/>
        </authorList>
    </citation>
    <scope>NUCLEOTIDE SEQUENCE [LARGE SCALE GENOMIC DNA]</scope>
    <source>
        <strain evidence="2 3">NEAU-3TGS17</strain>
    </source>
</reference>
<dbReference type="SMART" id="SM00860">
    <property type="entry name" value="SMI1_KNR4"/>
    <property type="match status" value="1"/>
</dbReference>
<accession>A0A544TAZ1</accession>
<dbReference type="Proteomes" id="UP000317316">
    <property type="component" value="Unassembled WGS sequence"/>
</dbReference>
<dbReference type="SUPFAM" id="SSF160631">
    <property type="entry name" value="SMI1/KNR4-like"/>
    <property type="match status" value="1"/>
</dbReference>
<evidence type="ECO:0000313" key="2">
    <source>
        <dbReference type="EMBL" id="TQR14599.1"/>
    </source>
</evidence>
<dbReference type="EMBL" id="VDGH01000004">
    <property type="protein sequence ID" value="TQR14599.1"/>
    <property type="molecule type" value="Genomic_DNA"/>
</dbReference>
<name>A0A544TAZ1_9BACI</name>